<evidence type="ECO:0000313" key="6">
    <source>
        <dbReference type="Proteomes" id="UP000001116"/>
    </source>
</evidence>
<dbReference type="GO" id="GO:0003677">
    <property type="term" value="F:DNA binding"/>
    <property type="evidence" value="ECO:0007669"/>
    <property type="project" value="InterPro"/>
</dbReference>
<dbReference type="InterPro" id="IPR036388">
    <property type="entry name" value="WH-like_DNA-bd_sf"/>
</dbReference>
<dbReference type="RefSeq" id="WP_012088010.1">
    <property type="nucleotide sequence ID" value="NC_009664.2"/>
</dbReference>
<dbReference type="eggNOG" id="COG2197">
    <property type="taxonomic scope" value="Bacteria"/>
</dbReference>
<dbReference type="CDD" id="cd06170">
    <property type="entry name" value="LuxR_C_like"/>
    <property type="match status" value="1"/>
</dbReference>
<dbReference type="SUPFAM" id="SSF48452">
    <property type="entry name" value="TPR-like"/>
    <property type="match status" value="1"/>
</dbReference>
<dbReference type="PANTHER" id="PTHR16305">
    <property type="entry name" value="TESTICULAR SOLUBLE ADENYLYL CYCLASE"/>
    <property type="match status" value="1"/>
</dbReference>
<dbReference type="InterPro" id="IPR016032">
    <property type="entry name" value="Sig_transdc_resp-reg_C-effctor"/>
</dbReference>
<dbReference type="Proteomes" id="UP000001116">
    <property type="component" value="Chromosome"/>
</dbReference>
<dbReference type="GO" id="GO:0005737">
    <property type="term" value="C:cytoplasm"/>
    <property type="evidence" value="ECO:0007669"/>
    <property type="project" value="TreeGrafter"/>
</dbReference>
<gene>
    <name evidence="5" type="ordered locus">Krad_2291</name>
</gene>
<keyword evidence="6" id="KW-1185">Reference proteome</keyword>
<dbReference type="SUPFAM" id="SSF46894">
    <property type="entry name" value="C-terminal effector domain of the bipartite response regulators"/>
    <property type="match status" value="1"/>
</dbReference>
<dbReference type="Pfam" id="PF13191">
    <property type="entry name" value="AAA_16"/>
    <property type="match status" value="1"/>
</dbReference>
<dbReference type="PRINTS" id="PR00038">
    <property type="entry name" value="HTHLUXR"/>
</dbReference>
<dbReference type="PANTHER" id="PTHR16305:SF35">
    <property type="entry name" value="TRANSCRIPTIONAL ACTIVATOR DOMAIN"/>
    <property type="match status" value="1"/>
</dbReference>
<dbReference type="HOGENOM" id="CLU_006850_4_1_11"/>
<evidence type="ECO:0000256" key="3">
    <source>
        <dbReference type="SAM" id="MobiDB-lite"/>
    </source>
</evidence>
<evidence type="ECO:0000313" key="5">
    <source>
        <dbReference type="EMBL" id="ABS03772.1"/>
    </source>
</evidence>
<dbReference type="eggNOG" id="COG3903">
    <property type="taxonomic scope" value="Bacteria"/>
</dbReference>
<reference evidence="6" key="1">
    <citation type="journal article" date="2008" name="PLoS ONE">
        <title>Survival in nuclear waste, extreme resistance, and potential applications gleaned from the genome sequence of Kineococcus radiotolerans SRS30216.</title>
        <authorList>
            <person name="Bagwell C.E."/>
            <person name="Bhat S."/>
            <person name="Hawkins G.M."/>
            <person name="Smith B.W."/>
            <person name="Biswas T."/>
            <person name="Hoover T.R."/>
            <person name="Saunders E."/>
            <person name="Han C.S."/>
            <person name="Tsodikov O.V."/>
            <person name="Shimkets L.J."/>
        </authorList>
    </citation>
    <scope>NUCLEOTIDE SEQUENCE [LARGE SCALE GENOMIC DNA]</scope>
    <source>
        <strain evidence="6">ATCC BAA-149 / DSM 14245 / SRS30216</strain>
    </source>
</reference>
<dbReference type="GO" id="GO:0006355">
    <property type="term" value="P:regulation of DNA-templated transcription"/>
    <property type="evidence" value="ECO:0007669"/>
    <property type="project" value="InterPro"/>
</dbReference>
<dbReference type="SUPFAM" id="SSF52540">
    <property type="entry name" value="P-loop containing nucleoside triphosphate hydrolases"/>
    <property type="match status" value="1"/>
</dbReference>
<keyword evidence="1" id="KW-0547">Nucleotide-binding</keyword>
<dbReference type="InterPro" id="IPR000792">
    <property type="entry name" value="Tscrpt_reg_LuxR_C"/>
</dbReference>
<dbReference type="InterPro" id="IPR027417">
    <property type="entry name" value="P-loop_NTPase"/>
</dbReference>
<dbReference type="Gene3D" id="1.10.10.10">
    <property type="entry name" value="Winged helix-like DNA-binding domain superfamily/Winged helix DNA-binding domain"/>
    <property type="match status" value="1"/>
</dbReference>
<dbReference type="Pfam" id="PF00196">
    <property type="entry name" value="GerE"/>
    <property type="match status" value="1"/>
</dbReference>
<name>A6WAD3_KINRD</name>
<accession>A6WAD3</accession>
<evidence type="ECO:0000256" key="1">
    <source>
        <dbReference type="ARBA" id="ARBA00022741"/>
    </source>
</evidence>
<dbReference type="InterPro" id="IPR041664">
    <property type="entry name" value="AAA_16"/>
</dbReference>
<evidence type="ECO:0000259" key="4">
    <source>
        <dbReference type="PROSITE" id="PS50043"/>
    </source>
</evidence>
<dbReference type="GO" id="GO:0005524">
    <property type="term" value="F:ATP binding"/>
    <property type="evidence" value="ECO:0007669"/>
    <property type="project" value="UniProtKB-KW"/>
</dbReference>
<dbReference type="InterPro" id="IPR011990">
    <property type="entry name" value="TPR-like_helical_dom_sf"/>
</dbReference>
<dbReference type="EMBL" id="CP000750">
    <property type="protein sequence ID" value="ABS03772.1"/>
    <property type="molecule type" value="Genomic_DNA"/>
</dbReference>
<proteinExistence type="predicted"/>
<dbReference type="SMART" id="SM00421">
    <property type="entry name" value="HTH_LUXR"/>
    <property type="match status" value="1"/>
</dbReference>
<dbReference type="GO" id="GO:0004016">
    <property type="term" value="F:adenylate cyclase activity"/>
    <property type="evidence" value="ECO:0007669"/>
    <property type="project" value="TreeGrafter"/>
</dbReference>
<dbReference type="KEGG" id="kra:Krad_2291"/>
<dbReference type="AlphaFoldDB" id="A6WAD3"/>
<evidence type="ECO:0000256" key="2">
    <source>
        <dbReference type="ARBA" id="ARBA00022840"/>
    </source>
</evidence>
<organism evidence="5 6">
    <name type="scientific">Kineococcus radiotolerans (strain ATCC BAA-149 / DSM 14245 / SRS30216)</name>
    <dbReference type="NCBI Taxonomy" id="266940"/>
    <lineage>
        <taxon>Bacteria</taxon>
        <taxon>Bacillati</taxon>
        <taxon>Actinomycetota</taxon>
        <taxon>Actinomycetes</taxon>
        <taxon>Kineosporiales</taxon>
        <taxon>Kineosporiaceae</taxon>
        <taxon>Kineococcus</taxon>
    </lineage>
</organism>
<dbReference type="Gene3D" id="1.25.40.10">
    <property type="entry name" value="Tetratricopeptide repeat domain"/>
    <property type="match status" value="1"/>
</dbReference>
<dbReference type="PROSITE" id="PS50043">
    <property type="entry name" value="HTH_LUXR_2"/>
    <property type="match status" value="1"/>
</dbReference>
<keyword evidence="2" id="KW-0067">ATP-binding</keyword>
<feature type="domain" description="HTH luxR-type" evidence="4">
    <location>
        <begin position="864"/>
        <end position="929"/>
    </location>
</feature>
<feature type="region of interest" description="Disordered" evidence="3">
    <location>
        <begin position="851"/>
        <end position="870"/>
    </location>
</feature>
<sequence length="934" mass="98714">MIGRERELAELRELLELVMAAGSGRAVVVEGEPGIGKSALVAALTGVAVAAGFQPLRCAGFQRQALVGFAALHELVHPVLDRVPALPPRQRAALLTAFGLQEGPAPDRLLIALAVLGLLEEVAATRPLLLVVEDAQWLDVSSAGVVGFVARRLHTAPIALVATTRTTSGGEVALERTREVLNLGGAEHLHVPPLSAEHSERLLSTLDTPPAVLTRAVRQRVLEEAGGNPLALREFVHAQRARGGDEAVPLGVPLPTTRRLEAAYLAEVADLPAASGTLLLLAAAGEELTLPELLAAGHELGLTPQDLIPLERTDLVSVVADRLQLRHPLLRSAIYGAASSIERIEAHRVLAGAVRDGSRAACHRAAATVEPDESVAAELEAAATRGAQRGARAEAAAALRRASELSVQGEDQARRMVQAAELARQAGSLAQAEQILTEMLTLPMSPQHRAERTHVRRLLGYYQGEDHSDPSDELAYARELAGPSGTEHPEERITILTTVAFGVIHHYSGDLAVDEAVRRRVHDELAAVKPPSWSGPQQLGLAVLDPLAHAAAVRPALPRILQQPPPVFFFLLSVAMTAELLQDLPTARRAWIMAAEAFQRAGSSSDVVRALDALAVLHVIAGDLSEALATAEQARRTALDLEFPLVAASAEATAAQVHVWTGHPTLATEALGRSRALLTGARIPNVTAGIAWAAGSLALHEGRPLDAVAELRGVVVDRAYAQWAVADLTEAAVRAGEPESARELLADAEEAARELGSPHLQMLVHRSRALLADGGEAEGHYEAALAAGAHSDAPLELARTHLLYGEWLRRARRVLEAREHLTVALEALHAAGAGAGPLALRASAELAAAGAVPASRPAPPTAPSSPTASSLTAQELQIARLAAQGLTNKEIADRIYLSHRTVSTHLYKVFPKLGITNRRQLREVLLGDGSSASR</sequence>
<dbReference type="STRING" id="266940.Krad_2291"/>
<protein>
    <submittedName>
        <fullName evidence="5">Regulatory protein LuxR</fullName>
    </submittedName>
</protein>